<evidence type="ECO:0000313" key="1">
    <source>
        <dbReference type="EMBL" id="GAH70500.1"/>
    </source>
</evidence>
<accession>X1IMP9</accession>
<dbReference type="AlphaFoldDB" id="X1IMP9"/>
<gene>
    <name evidence="1" type="ORF">S03H2_51088</name>
</gene>
<proteinExistence type="predicted"/>
<protein>
    <submittedName>
        <fullName evidence="1">Uncharacterized protein</fullName>
    </submittedName>
</protein>
<comment type="caution">
    <text evidence="1">The sequence shown here is derived from an EMBL/GenBank/DDBJ whole genome shotgun (WGS) entry which is preliminary data.</text>
</comment>
<name>X1IMP9_9ZZZZ</name>
<reference evidence="1" key="1">
    <citation type="journal article" date="2014" name="Front. Microbiol.">
        <title>High frequency of phylogenetically diverse reductive dehalogenase-homologous genes in deep subseafloor sedimentary metagenomes.</title>
        <authorList>
            <person name="Kawai M."/>
            <person name="Futagami T."/>
            <person name="Toyoda A."/>
            <person name="Takaki Y."/>
            <person name="Nishi S."/>
            <person name="Hori S."/>
            <person name="Arai W."/>
            <person name="Tsubouchi T."/>
            <person name="Morono Y."/>
            <person name="Uchiyama I."/>
            <person name="Ito T."/>
            <person name="Fujiyama A."/>
            <person name="Inagaki F."/>
            <person name="Takami H."/>
        </authorList>
    </citation>
    <scope>NUCLEOTIDE SEQUENCE</scope>
    <source>
        <strain evidence="1">Expedition CK06-06</strain>
    </source>
</reference>
<dbReference type="EMBL" id="BARU01032389">
    <property type="protein sequence ID" value="GAH70500.1"/>
    <property type="molecule type" value="Genomic_DNA"/>
</dbReference>
<sequence>MEQLKLLWENSRFTPPDLLLGLNLEGDTFLILTDDATIINLMTTEGKIYAVAKFRCQVHPEGNAWICGNPMHVISCKKIHNPKYVYAKDVILPYLNELLQQQ</sequence>
<organism evidence="1">
    <name type="scientific">marine sediment metagenome</name>
    <dbReference type="NCBI Taxonomy" id="412755"/>
    <lineage>
        <taxon>unclassified sequences</taxon>
        <taxon>metagenomes</taxon>
        <taxon>ecological metagenomes</taxon>
    </lineage>
</organism>